<dbReference type="SUPFAM" id="SSF48019">
    <property type="entry name" value="post-AAA+ oligomerization domain-like"/>
    <property type="match status" value="1"/>
</dbReference>
<evidence type="ECO:0000256" key="3">
    <source>
        <dbReference type="ARBA" id="ARBA00022695"/>
    </source>
</evidence>
<comment type="similarity">
    <text evidence="6">Belongs to the DNA polymerase HolA subunit family.</text>
</comment>
<dbReference type="RefSeq" id="WP_015798719.1">
    <property type="nucleotide sequence ID" value="NC_013124.1"/>
</dbReference>
<gene>
    <name evidence="9" type="ordered locus">Afer_1303</name>
</gene>
<dbReference type="GO" id="GO:0006261">
    <property type="term" value="P:DNA-templated DNA replication"/>
    <property type="evidence" value="ECO:0007669"/>
    <property type="project" value="TreeGrafter"/>
</dbReference>
<evidence type="ECO:0000313" key="10">
    <source>
        <dbReference type="Proteomes" id="UP000000771"/>
    </source>
</evidence>
<keyword evidence="3" id="KW-0548">Nucleotidyltransferase</keyword>
<dbReference type="GO" id="GO:0003887">
    <property type="term" value="F:DNA-directed DNA polymerase activity"/>
    <property type="evidence" value="ECO:0007669"/>
    <property type="project" value="UniProtKB-KW"/>
</dbReference>
<dbReference type="InterPro" id="IPR008921">
    <property type="entry name" value="DNA_pol3_clamp-load_cplx_C"/>
</dbReference>
<protein>
    <recommendedName>
        <fullName evidence="1">DNA-directed DNA polymerase</fullName>
        <ecNumber evidence="1">2.7.7.7</ecNumber>
    </recommendedName>
</protein>
<dbReference type="eggNOG" id="COG1466">
    <property type="taxonomic scope" value="Bacteria"/>
</dbReference>
<evidence type="ECO:0000256" key="1">
    <source>
        <dbReference type="ARBA" id="ARBA00012417"/>
    </source>
</evidence>
<sequence>MASVRLVACDDEVEVQRVVERERGVAAEVEFLHAMVDAAAVHELATSFSQLPMFADRRRIVVTGLGALAAREAGELVKAASEAPGPNEVVFVVVGEPAKSVVAHVDNHVEDRRRLRSDRRRAAIEDAFREVGLSAEPAVVDQLAWALGEEVSRAGSIARSLVGVVGEGGRVDEEALGAVALEVGARPPWELTDAIEAGDLPRALEVLDAMLAAQMPTVLLLTLIERRVLELFAVAGTGARDGAGVNAALREAGLRPRPDFAARALGELAAAIGPERAGRLVRLVATAARDLRGDSVAPDETTLRLLVARAASLVPRRAQRRSAPGPRVAPGRGRR</sequence>
<reference evidence="9 10" key="1">
    <citation type="journal article" date="2009" name="Stand. Genomic Sci.">
        <title>Complete genome sequence of Acidimicrobium ferrooxidans type strain (ICP).</title>
        <authorList>
            <person name="Clum A."/>
            <person name="Nolan M."/>
            <person name="Lang E."/>
            <person name="Glavina Del Rio T."/>
            <person name="Tice H."/>
            <person name="Copeland A."/>
            <person name="Cheng J.F."/>
            <person name="Lucas S."/>
            <person name="Chen F."/>
            <person name="Bruce D."/>
            <person name="Goodwin L."/>
            <person name="Pitluck S."/>
            <person name="Ivanova N."/>
            <person name="Mavrommatis K."/>
            <person name="Mikhailova N."/>
            <person name="Pati A."/>
            <person name="Chen A."/>
            <person name="Palaniappan K."/>
            <person name="Goker M."/>
            <person name="Spring S."/>
            <person name="Land M."/>
            <person name="Hauser L."/>
            <person name="Chang Y.J."/>
            <person name="Jeffries C.C."/>
            <person name="Chain P."/>
            <person name="Bristow J."/>
            <person name="Eisen J.A."/>
            <person name="Markowitz V."/>
            <person name="Hugenholtz P."/>
            <person name="Kyrpides N.C."/>
            <person name="Klenk H.P."/>
            <person name="Lapidus A."/>
        </authorList>
    </citation>
    <scope>NUCLEOTIDE SEQUENCE [LARGE SCALE GENOMIC DNA]</scope>
    <source>
        <strain evidence="10">DSM 10331 / JCM 15462 / NBRC 103882 / ICP</strain>
    </source>
</reference>
<dbReference type="Proteomes" id="UP000000771">
    <property type="component" value="Chromosome"/>
</dbReference>
<keyword evidence="2" id="KW-0808">Transferase</keyword>
<evidence type="ECO:0000256" key="4">
    <source>
        <dbReference type="ARBA" id="ARBA00022705"/>
    </source>
</evidence>
<dbReference type="AlphaFoldDB" id="C7LZS5"/>
<dbReference type="PANTHER" id="PTHR34388">
    <property type="entry name" value="DNA POLYMERASE III SUBUNIT DELTA"/>
    <property type="match status" value="1"/>
</dbReference>
<keyword evidence="5" id="KW-0239">DNA-directed DNA polymerase</keyword>
<keyword evidence="10" id="KW-1185">Reference proteome</keyword>
<comment type="catalytic activity">
    <reaction evidence="7">
        <text>DNA(n) + a 2'-deoxyribonucleoside 5'-triphosphate = DNA(n+1) + diphosphate</text>
        <dbReference type="Rhea" id="RHEA:22508"/>
        <dbReference type="Rhea" id="RHEA-COMP:17339"/>
        <dbReference type="Rhea" id="RHEA-COMP:17340"/>
        <dbReference type="ChEBI" id="CHEBI:33019"/>
        <dbReference type="ChEBI" id="CHEBI:61560"/>
        <dbReference type="ChEBI" id="CHEBI:173112"/>
        <dbReference type="EC" id="2.7.7.7"/>
    </reaction>
</comment>
<dbReference type="PANTHER" id="PTHR34388:SF1">
    <property type="entry name" value="DNA POLYMERASE III SUBUNIT DELTA"/>
    <property type="match status" value="1"/>
</dbReference>
<evidence type="ECO:0000256" key="7">
    <source>
        <dbReference type="ARBA" id="ARBA00049244"/>
    </source>
</evidence>
<organism evidence="9 10">
    <name type="scientific">Acidimicrobium ferrooxidans (strain DSM 10331 / JCM 15462 / NBRC 103882 / ICP)</name>
    <dbReference type="NCBI Taxonomy" id="525909"/>
    <lineage>
        <taxon>Bacteria</taxon>
        <taxon>Bacillati</taxon>
        <taxon>Actinomycetota</taxon>
        <taxon>Acidimicrobiia</taxon>
        <taxon>Acidimicrobiales</taxon>
        <taxon>Acidimicrobiaceae</taxon>
        <taxon>Acidimicrobium</taxon>
    </lineage>
</organism>
<proteinExistence type="inferred from homology"/>
<feature type="region of interest" description="Disordered" evidence="8">
    <location>
        <begin position="316"/>
        <end position="335"/>
    </location>
</feature>
<dbReference type="EMBL" id="CP001631">
    <property type="protein sequence ID" value="ACU54233.1"/>
    <property type="molecule type" value="Genomic_DNA"/>
</dbReference>
<dbReference type="KEGG" id="afo:Afer_1303"/>
<evidence type="ECO:0000313" key="9">
    <source>
        <dbReference type="EMBL" id="ACU54233.1"/>
    </source>
</evidence>
<dbReference type="STRING" id="525909.Afer_1303"/>
<dbReference type="GO" id="GO:0003677">
    <property type="term" value="F:DNA binding"/>
    <property type="evidence" value="ECO:0007669"/>
    <property type="project" value="InterPro"/>
</dbReference>
<evidence type="ECO:0000256" key="8">
    <source>
        <dbReference type="SAM" id="MobiDB-lite"/>
    </source>
</evidence>
<dbReference type="GO" id="GO:0009360">
    <property type="term" value="C:DNA polymerase III complex"/>
    <property type="evidence" value="ECO:0007669"/>
    <property type="project" value="TreeGrafter"/>
</dbReference>
<evidence type="ECO:0000256" key="5">
    <source>
        <dbReference type="ARBA" id="ARBA00022932"/>
    </source>
</evidence>
<dbReference type="OrthoDB" id="5196558at2"/>
<dbReference type="HOGENOM" id="CLU_838596_0_0_11"/>
<evidence type="ECO:0000256" key="6">
    <source>
        <dbReference type="ARBA" id="ARBA00034754"/>
    </source>
</evidence>
<name>C7LZS5_ACIFD</name>
<dbReference type="Gene3D" id="1.20.272.10">
    <property type="match status" value="1"/>
</dbReference>
<keyword evidence="4" id="KW-0235">DNA replication</keyword>
<dbReference type="EC" id="2.7.7.7" evidence="1"/>
<evidence type="ECO:0000256" key="2">
    <source>
        <dbReference type="ARBA" id="ARBA00022679"/>
    </source>
</evidence>
<dbReference type="InterPro" id="IPR005790">
    <property type="entry name" value="DNA_polIII_delta"/>
</dbReference>
<accession>C7LZS5</accession>